<dbReference type="Proteomes" id="UP001500936">
    <property type="component" value="Unassembled WGS sequence"/>
</dbReference>
<evidence type="ECO:0000256" key="3">
    <source>
        <dbReference type="ARBA" id="ARBA00011738"/>
    </source>
</evidence>
<comment type="caution">
    <text evidence="15">The sequence shown here is derived from an EMBL/GenBank/DDBJ whole genome shotgun (WGS) entry which is preliminary data.</text>
</comment>
<keyword evidence="7" id="KW-0436">Ligase</keyword>
<evidence type="ECO:0000256" key="8">
    <source>
        <dbReference type="ARBA" id="ARBA00022741"/>
    </source>
</evidence>
<dbReference type="Pfam" id="PF08443">
    <property type="entry name" value="RimK"/>
    <property type="match status" value="1"/>
</dbReference>
<dbReference type="InterPro" id="IPR036565">
    <property type="entry name" value="Mur-like_cat_sf"/>
</dbReference>
<dbReference type="InterPro" id="IPR011761">
    <property type="entry name" value="ATP-grasp"/>
</dbReference>
<dbReference type="EMBL" id="BAABHB010000002">
    <property type="protein sequence ID" value="GAA4399546.1"/>
    <property type="molecule type" value="Genomic_DNA"/>
</dbReference>
<dbReference type="InterPro" id="IPR018109">
    <property type="entry name" value="Folylpolyglutamate_synth_CS"/>
</dbReference>
<keyword evidence="16" id="KW-1185">Reference proteome</keyword>
<dbReference type="NCBIfam" id="NF010623">
    <property type="entry name" value="PRK14016.1"/>
    <property type="match status" value="1"/>
</dbReference>
<dbReference type="SUPFAM" id="SSF53623">
    <property type="entry name" value="MurD-like peptide ligases, catalytic domain"/>
    <property type="match status" value="1"/>
</dbReference>
<dbReference type="InterPro" id="IPR011810">
    <property type="entry name" value="Cya_phycin_syn"/>
</dbReference>
<dbReference type="Pfam" id="PF18921">
    <property type="entry name" value="Cyanophycin_syn"/>
    <property type="match status" value="1"/>
</dbReference>
<feature type="domain" description="ATP-grasp" evidence="14">
    <location>
        <begin position="221"/>
        <end position="474"/>
    </location>
</feature>
<evidence type="ECO:0000256" key="6">
    <source>
        <dbReference type="ARBA" id="ARBA00022036"/>
    </source>
</evidence>
<keyword evidence="9 13" id="KW-0067">ATP-binding</keyword>
<proteinExistence type="inferred from homology"/>
<comment type="catalytic activity">
    <reaction evidence="11">
        <text>[L-4-(L-arginin-2-N-yl)aspartate](n)-L-aspartate + L-arginine + ATP = [L-4-(L-arginin-2-N-yl)aspartate](n+1) + ADP + phosphate + H(+)</text>
        <dbReference type="Rhea" id="RHEA:23888"/>
        <dbReference type="Rhea" id="RHEA-COMP:13732"/>
        <dbReference type="Rhea" id="RHEA-COMP:13733"/>
        <dbReference type="ChEBI" id="CHEBI:15378"/>
        <dbReference type="ChEBI" id="CHEBI:30616"/>
        <dbReference type="ChEBI" id="CHEBI:32682"/>
        <dbReference type="ChEBI" id="CHEBI:43474"/>
        <dbReference type="ChEBI" id="CHEBI:137986"/>
        <dbReference type="ChEBI" id="CHEBI:137990"/>
        <dbReference type="ChEBI" id="CHEBI:456216"/>
        <dbReference type="EC" id="6.3.2.30"/>
    </reaction>
</comment>
<dbReference type="NCBIfam" id="TIGR02068">
    <property type="entry name" value="cya_phycin_syn"/>
    <property type="match status" value="1"/>
</dbReference>
<dbReference type="SMART" id="SM01209">
    <property type="entry name" value="GARS_A"/>
    <property type="match status" value="1"/>
</dbReference>
<dbReference type="SUPFAM" id="SSF53244">
    <property type="entry name" value="MurD-like peptide ligases, peptide-binding domain"/>
    <property type="match status" value="1"/>
</dbReference>
<dbReference type="EC" id="6.3.2.29" evidence="5"/>
<dbReference type="InterPro" id="IPR036615">
    <property type="entry name" value="Mur_ligase_C_dom_sf"/>
</dbReference>
<dbReference type="RefSeq" id="WP_345264877.1">
    <property type="nucleotide sequence ID" value="NZ_BAABHB010000002.1"/>
</dbReference>
<keyword evidence="8 13" id="KW-0547">Nucleotide-binding</keyword>
<dbReference type="Pfam" id="PF08245">
    <property type="entry name" value="Mur_ligase_M"/>
    <property type="match status" value="1"/>
</dbReference>
<dbReference type="Gene3D" id="3.30.470.20">
    <property type="entry name" value="ATP-grasp fold, B domain"/>
    <property type="match status" value="2"/>
</dbReference>
<dbReference type="PANTHER" id="PTHR23135:SF18">
    <property type="entry name" value="CYANOPHYCIN SYNTHETASE"/>
    <property type="match status" value="1"/>
</dbReference>
<dbReference type="PANTHER" id="PTHR23135">
    <property type="entry name" value="MUR LIGASE FAMILY MEMBER"/>
    <property type="match status" value="1"/>
</dbReference>
<evidence type="ECO:0000256" key="7">
    <source>
        <dbReference type="ARBA" id="ARBA00022598"/>
    </source>
</evidence>
<reference evidence="16" key="1">
    <citation type="journal article" date="2019" name="Int. J. Syst. Evol. Microbiol.">
        <title>The Global Catalogue of Microorganisms (GCM) 10K type strain sequencing project: providing services to taxonomists for standard genome sequencing and annotation.</title>
        <authorList>
            <consortium name="The Broad Institute Genomics Platform"/>
            <consortium name="The Broad Institute Genome Sequencing Center for Infectious Disease"/>
            <person name="Wu L."/>
            <person name="Ma J."/>
        </authorList>
    </citation>
    <scope>NUCLEOTIDE SEQUENCE [LARGE SCALE GENOMIC DNA]</scope>
    <source>
        <strain evidence="16">JCM 17925</strain>
    </source>
</reference>
<gene>
    <name evidence="15" type="primary">cphA</name>
    <name evidence="15" type="ORF">GCM10023187_11590</name>
</gene>
<organism evidence="15 16">
    <name type="scientific">Nibrella viscosa</name>
    <dbReference type="NCBI Taxonomy" id="1084524"/>
    <lineage>
        <taxon>Bacteria</taxon>
        <taxon>Pseudomonadati</taxon>
        <taxon>Bacteroidota</taxon>
        <taxon>Cytophagia</taxon>
        <taxon>Cytophagales</taxon>
        <taxon>Spirosomataceae</taxon>
        <taxon>Nibrella</taxon>
    </lineage>
</organism>
<comment type="subunit">
    <text evidence="3">Homodimer.</text>
</comment>
<dbReference type="InterPro" id="IPR013221">
    <property type="entry name" value="Mur_ligase_cen"/>
</dbReference>
<comment type="similarity">
    <text evidence="2">In the C-terminal section; belongs to the MurCDEF family.</text>
</comment>
<dbReference type="SUPFAM" id="SSF56059">
    <property type="entry name" value="Glutathione synthetase ATP-binding domain-like"/>
    <property type="match status" value="1"/>
</dbReference>
<evidence type="ECO:0000259" key="14">
    <source>
        <dbReference type="PROSITE" id="PS50975"/>
    </source>
</evidence>
<evidence type="ECO:0000256" key="1">
    <source>
        <dbReference type="ARBA" id="ARBA00003184"/>
    </source>
</evidence>
<evidence type="ECO:0000256" key="9">
    <source>
        <dbReference type="ARBA" id="ARBA00022840"/>
    </source>
</evidence>
<dbReference type="EC" id="6.3.2.30" evidence="4"/>
<dbReference type="Gene3D" id="3.40.1190.10">
    <property type="entry name" value="Mur-like, catalytic domain"/>
    <property type="match status" value="1"/>
</dbReference>
<accession>A0ABP8K2L2</accession>
<evidence type="ECO:0000256" key="4">
    <source>
        <dbReference type="ARBA" id="ARBA00012968"/>
    </source>
</evidence>
<evidence type="ECO:0000256" key="10">
    <source>
        <dbReference type="ARBA" id="ARBA00031353"/>
    </source>
</evidence>
<dbReference type="InterPro" id="IPR004101">
    <property type="entry name" value="Mur_ligase_C"/>
</dbReference>
<evidence type="ECO:0000256" key="12">
    <source>
        <dbReference type="ARBA" id="ARBA00048425"/>
    </source>
</evidence>
<dbReference type="PROSITE" id="PS01011">
    <property type="entry name" value="FOLYLPOLYGLU_SYNT_1"/>
    <property type="match status" value="1"/>
</dbReference>
<dbReference type="Pfam" id="PF02875">
    <property type="entry name" value="Mur_ligase_C"/>
    <property type="match status" value="1"/>
</dbReference>
<dbReference type="Gene3D" id="3.90.190.20">
    <property type="entry name" value="Mur ligase, C-terminal domain"/>
    <property type="match status" value="1"/>
</dbReference>
<evidence type="ECO:0000313" key="16">
    <source>
        <dbReference type="Proteomes" id="UP001500936"/>
    </source>
</evidence>
<evidence type="ECO:0000256" key="2">
    <source>
        <dbReference type="ARBA" id="ARBA00009060"/>
    </source>
</evidence>
<evidence type="ECO:0000256" key="5">
    <source>
        <dbReference type="ARBA" id="ARBA00013005"/>
    </source>
</evidence>
<dbReference type="InterPro" id="IPR013651">
    <property type="entry name" value="ATP-grasp_RimK-type"/>
</dbReference>
<evidence type="ECO:0000313" key="15">
    <source>
        <dbReference type="EMBL" id="GAA4399546.1"/>
    </source>
</evidence>
<protein>
    <recommendedName>
        <fullName evidence="6">Cyanophycin synthetase</fullName>
        <ecNumber evidence="5">6.3.2.29</ecNumber>
        <ecNumber evidence="4">6.3.2.30</ecNumber>
    </recommendedName>
    <alternativeName>
        <fullName evidence="10">Cyanophycin synthase</fullName>
    </alternativeName>
</protein>
<evidence type="ECO:0000256" key="11">
    <source>
        <dbReference type="ARBA" id="ARBA00048094"/>
    </source>
</evidence>
<dbReference type="InterPro" id="IPR044019">
    <property type="entry name" value="Cyanophycin_syn_N"/>
</dbReference>
<name>A0ABP8K2L2_9BACT</name>
<sequence>MKILDIRCLRGPNYWSVRKQKLIAMRLDLEQVEEYPTNKIDGFYERLRRLLPSLYTHECSEGRPGGFFFRVETGTWMGHVIEHIALEIQTLAGMDCGYGRTRGAGEPGIYTVVFEFQDERSGIYAAGCAVDIAQALIDSEPYDIDKAIAALRNIGDTSRLGPSTSAIVEACVRKGVPYHRLDDDSLVLLGHGVRQKRIMAAVTNQTSCIATDLAADKNLTKQILAHAGIPVPGGAVITDLAELKTAIEQLSYPVVVKPLDGNHGRGVTTNIRQYDDAVRAFQCAQKHSERVVVEQFVPGNDYRILVVNYKVCAVGQRIPACVTGNGISTVQALIDAVNRDPRRGDGHQNLLTRIDVDEATLCILQQQQLTLESVLPAGQTLYLKKTANLSTGGTAIDKTDEIHPEIAFMAERTARIIGLDICGIDLIAENISRPLKQAGAAVIEVNAGPGLRMHTHPSEGKPRDVGRAIADMLFPDGQNGRIPLIAITGTNGKTTTTRLTAHIVRRAGYNVGYTTTDGVYIGSFQIEEGDCTGPNSSRKVLMDPTVDFAVLECARGGLLRSGLAFDQCDVGVVTNVASDHLGLNNIHTLDDLAKVKSVIPETVKPDGYTVLNADNDYTYAMRSRVTCPVALFSTKPDSERIQAHCNQGGLAAVYENSYVTILNGNERIRIEQATNIPLSFDGKALFMIENVLAASLATYCQGIPTELIAEGLRTFVPSDQNTPGRMNLFPFNDFTVLVDYAHNPHGLLALGGFIRQLGNGPRVGIITGVGDRRNEDIIELGRVAAGLFDEIIVRLDEDVRGREPEEIVELIKTGIQAVSPEKSITCIPDELKAIDYAIRHAKPGSLIVHLSEKVAKSVEIVRGFKELEDSYGRNQEVMATIS</sequence>
<dbReference type="PROSITE" id="PS50975">
    <property type="entry name" value="ATP_GRASP"/>
    <property type="match status" value="1"/>
</dbReference>
<evidence type="ECO:0000256" key="13">
    <source>
        <dbReference type="PROSITE-ProRule" id="PRU00409"/>
    </source>
</evidence>
<comment type="function">
    <text evidence="1">Catalyzes the ATP-dependent polymerization of arginine and aspartate to multi-L-arginyl-poly-L-aspartic acid (cyanophycin; a water-insoluble reserve polymer).</text>
</comment>
<comment type="catalytic activity">
    <reaction evidence="12">
        <text>[L-4-(L-arginin-2-N-yl)aspartate](n) + L-aspartate + ATP = [L-4-(L-arginin-2-N-yl)aspartate](n)-L-aspartate + ADP + phosphate + H(+)</text>
        <dbReference type="Rhea" id="RHEA:13277"/>
        <dbReference type="Rhea" id="RHEA-COMP:13728"/>
        <dbReference type="Rhea" id="RHEA-COMP:13733"/>
        <dbReference type="ChEBI" id="CHEBI:15378"/>
        <dbReference type="ChEBI" id="CHEBI:29991"/>
        <dbReference type="ChEBI" id="CHEBI:30616"/>
        <dbReference type="ChEBI" id="CHEBI:43474"/>
        <dbReference type="ChEBI" id="CHEBI:137986"/>
        <dbReference type="ChEBI" id="CHEBI:137990"/>
        <dbReference type="ChEBI" id="CHEBI:456216"/>
        <dbReference type="EC" id="6.3.2.29"/>
    </reaction>
</comment>